<dbReference type="Gene3D" id="1.10.530.10">
    <property type="match status" value="1"/>
</dbReference>
<evidence type="ECO:0000313" key="4">
    <source>
        <dbReference type="Proteomes" id="UP000077786"/>
    </source>
</evidence>
<dbReference type="PATRIC" id="fig|38307.3.peg.3201"/>
<feature type="domain" description="Transglycosylase SLT" evidence="2">
    <location>
        <begin position="105"/>
        <end position="207"/>
    </location>
</feature>
<dbReference type="SUPFAM" id="SSF53955">
    <property type="entry name" value="Lysozyme-like"/>
    <property type="match status" value="1"/>
</dbReference>
<dbReference type="RefSeq" id="WP_157091247.1">
    <property type="nucleotide sequence ID" value="NZ_LUTU01000017.1"/>
</dbReference>
<reference evidence="3 4" key="1">
    <citation type="submission" date="2016-03" db="EMBL/GenBank/DDBJ databases">
        <title>Draft genome sequence of Gluconobacter cerinus strain CECT 9110.</title>
        <authorList>
            <person name="Sainz F."/>
            <person name="Mas A."/>
            <person name="Torija M.J."/>
        </authorList>
    </citation>
    <scope>NUCLEOTIDE SEQUENCE [LARGE SCALE GENOMIC DNA]</scope>
    <source>
        <strain evidence="3 4">CECT 9110</strain>
    </source>
</reference>
<dbReference type="InterPro" id="IPR008258">
    <property type="entry name" value="Transglycosylase_SLT_dom_1"/>
</dbReference>
<proteinExistence type="inferred from homology"/>
<comment type="caution">
    <text evidence="3">The sequence shown here is derived from an EMBL/GenBank/DDBJ whole genome shotgun (WGS) entry which is preliminary data.</text>
</comment>
<comment type="similarity">
    <text evidence="1">Belongs to the virb1 family.</text>
</comment>
<dbReference type="Pfam" id="PF01464">
    <property type="entry name" value="SLT"/>
    <property type="match status" value="1"/>
</dbReference>
<dbReference type="EMBL" id="LUTU01000017">
    <property type="protein sequence ID" value="OAJ66382.1"/>
    <property type="molecule type" value="Genomic_DNA"/>
</dbReference>
<sequence length="235" mass="25161">MTALPPCAALAAQAYSVPVASIERVIDHASGPGVGVMKIDPRWLPILQRAGFDPEEVRSNACMNIAAGAWILAWAGAARSSPRGPEQDKPVSPPAPGFTGSLGACVTHAARQYHLPELLYRAILLTEGGRVGHISRNTNGTYDMGPAQVNSMHLPELARMGITREQIINDGCLNIHIGAWVLAGALGGHTPDNAAEFWRRVGNYNSSTPKYNVAYQRKVWKNVQIAAHSQTSPPS</sequence>
<dbReference type="Proteomes" id="UP000077786">
    <property type="component" value="Unassembled WGS sequence"/>
</dbReference>
<name>A0A1B6VGN0_9PROT</name>
<evidence type="ECO:0000256" key="1">
    <source>
        <dbReference type="ARBA" id="ARBA00009387"/>
    </source>
</evidence>
<protein>
    <submittedName>
        <fullName evidence="3">Conjugal transfer protein TrbN</fullName>
    </submittedName>
</protein>
<dbReference type="AlphaFoldDB" id="A0A1B6VGN0"/>
<dbReference type="OrthoDB" id="9808681at2"/>
<accession>A0A1B6VGN0</accession>
<organism evidence="3 4">
    <name type="scientific">Gluconobacter cerinus</name>
    <dbReference type="NCBI Taxonomy" id="38307"/>
    <lineage>
        <taxon>Bacteria</taxon>
        <taxon>Pseudomonadati</taxon>
        <taxon>Pseudomonadota</taxon>
        <taxon>Alphaproteobacteria</taxon>
        <taxon>Acetobacterales</taxon>
        <taxon>Acetobacteraceae</taxon>
        <taxon>Gluconobacter</taxon>
    </lineage>
</organism>
<evidence type="ECO:0000259" key="2">
    <source>
        <dbReference type="Pfam" id="PF01464"/>
    </source>
</evidence>
<dbReference type="InterPro" id="IPR023346">
    <property type="entry name" value="Lysozyme-like_dom_sf"/>
</dbReference>
<evidence type="ECO:0000313" key="3">
    <source>
        <dbReference type="EMBL" id="OAJ66382.1"/>
    </source>
</evidence>
<gene>
    <name evidence="3" type="ORF">A0123_03059</name>
</gene>
<dbReference type="CDD" id="cd13400">
    <property type="entry name" value="LT_IagB-like"/>
    <property type="match status" value="1"/>
</dbReference>